<feature type="compositionally biased region" description="Acidic residues" evidence="8">
    <location>
        <begin position="458"/>
        <end position="469"/>
    </location>
</feature>
<dbReference type="PROSITE" id="PS50853">
    <property type="entry name" value="FN3"/>
    <property type="match status" value="1"/>
</dbReference>
<dbReference type="InterPro" id="IPR036116">
    <property type="entry name" value="FN3_sf"/>
</dbReference>
<evidence type="ECO:0000256" key="3">
    <source>
        <dbReference type="ARBA" id="ARBA00022491"/>
    </source>
</evidence>
<feature type="compositionally biased region" description="Basic and acidic residues" evidence="8">
    <location>
        <begin position="417"/>
        <end position="437"/>
    </location>
</feature>
<evidence type="ECO:0000259" key="9">
    <source>
        <dbReference type="PROSITE" id="PS50853"/>
    </source>
</evidence>
<protein>
    <submittedName>
        <fullName evidence="10">Activating transcription factor 7-interacting protein 1</fullName>
    </submittedName>
</protein>
<dbReference type="InterPro" id="IPR003961">
    <property type="entry name" value="FN3_dom"/>
</dbReference>
<keyword evidence="5" id="KW-0010">Activator</keyword>
<evidence type="ECO:0000256" key="2">
    <source>
        <dbReference type="ARBA" id="ARBA00010344"/>
    </source>
</evidence>
<keyword evidence="3" id="KW-0678">Repressor</keyword>
<evidence type="ECO:0000313" key="11">
    <source>
        <dbReference type="Proteomes" id="UP001623349"/>
    </source>
</evidence>
<accession>A0ABQ0EWP3</accession>
<keyword evidence="4" id="KW-0805">Transcription regulation</keyword>
<feature type="region of interest" description="Disordered" evidence="8">
    <location>
        <begin position="737"/>
        <end position="766"/>
    </location>
</feature>
<feature type="region of interest" description="Disordered" evidence="8">
    <location>
        <begin position="538"/>
        <end position="650"/>
    </location>
</feature>
<proteinExistence type="inferred from homology"/>
<feature type="compositionally biased region" description="Polar residues" evidence="8">
    <location>
        <begin position="151"/>
        <end position="174"/>
    </location>
</feature>
<feature type="compositionally biased region" description="Acidic residues" evidence="8">
    <location>
        <begin position="613"/>
        <end position="624"/>
    </location>
</feature>
<comment type="similarity">
    <text evidence="2">Belongs to the MCAF family.</text>
</comment>
<feature type="compositionally biased region" description="Basic and acidic residues" evidence="8">
    <location>
        <begin position="603"/>
        <end position="612"/>
    </location>
</feature>
<dbReference type="InterPro" id="IPR013783">
    <property type="entry name" value="Ig-like_fold"/>
</dbReference>
<feature type="compositionally biased region" description="Low complexity" evidence="8">
    <location>
        <begin position="330"/>
        <end position="357"/>
    </location>
</feature>
<dbReference type="Gene3D" id="2.60.40.10">
    <property type="entry name" value="Immunoglobulins"/>
    <property type="match status" value="1"/>
</dbReference>
<dbReference type="InterPro" id="IPR031870">
    <property type="entry name" value="ATF7IP_BD"/>
</dbReference>
<dbReference type="Proteomes" id="UP001623349">
    <property type="component" value="Unassembled WGS sequence"/>
</dbReference>
<dbReference type="InterPro" id="IPR026085">
    <property type="entry name" value="ATF7-int"/>
</dbReference>
<feature type="compositionally biased region" description="Polar residues" evidence="8">
    <location>
        <begin position="559"/>
        <end position="569"/>
    </location>
</feature>
<organism evidence="10 11">
    <name type="scientific">Apodemus speciosus</name>
    <name type="common">Large Japanese field mouse</name>
    <dbReference type="NCBI Taxonomy" id="105296"/>
    <lineage>
        <taxon>Eukaryota</taxon>
        <taxon>Metazoa</taxon>
        <taxon>Chordata</taxon>
        <taxon>Craniata</taxon>
        <taxon>Vertebrata</taxon>
        <taxon>Euteleostomi</taxon>
        <taxon>Mammalia</taxon>
        <taxon>Eutheria</taxon>
        <taxon>Euarchontoglires</taxon>
        <taxon>Glires</taxon>
        <taxon>Rodentia</taxon>
        <taxon>Myomorpha</taxon>
        <taxon>Muroidea</taxon>
        <taxon>Muridae</taxon>
        <taxon>Murinae</taxon>
        <taxon>Apodemus</taxon>
    </lineage>
</organism>
<feature type="compositionally biased region" description="Pro residues" evidence="8">
    <location>
        <begin position="1215"/>
        <end position="1232"/>
    </location>
</feature>
<dbReference type="EMBL" id="BAAFST010000006">
    <property type="protein sequence ID" value="GAB1291375.1"/>
    <property type="molecule type" value="Genomic_DNA"/>
</dbReference>
<dbReference type="Pfam" id="PF16788">
    <property type="entry name" value="ATF7IP_BD"/>
    <property type="match status" value="1"/>
</dbReference>
<evidence type="ECO:0000313" key="10">
    <source>
        <dbReference type="EMBL" id="GAB1291375.1"/>
    </source>
</evidence>
<evidence type="ECO:0000256" key="5">
    <source>
        <dbReference type="ARBA" id="ARBA00023159"/>
    </source>
</evidence>
<feature type="compositionally biased region" description="Acidic residues" evidence="8">
    <location>
        <begin position="399"/>
        <end position="408"/>
    </location>
</feature>
<feature type="compositionally biased region" description="Basic and acidic residues" evidence="8">
    <location>
        <begin position="478"/>
        <end position="487"/>
    </location>
</feature>
<feature type="compositionally biased region" description="Low complexity" evidence="8">
    <location>
        <begin position="996"/>
        <end position="1009"/>
    </location>
</feature>
<name>A0ABQ0EWP3_APOSI</name>
<evidence type="ECO:0000256" key="1">
    <source>
        <dbReference type="ARBA" id="ARBA00004123"/>
    </source>
</evidence>
<comment type="caution">
    <text evidence="10">The sequence shown here is derived from an EMBL/GenBank/DDBJ whole genome shotgun (WGS) entry which is preliminary data.</text>
</comment>
<comment type="subcellular location">
    <subcellularLocation>
        <location evidence="1">Nucleus</location>
    </subcellularLocation>
</comment>
<dbReference type="SUPFAM" id="SSF49265">
    <property type="entry name" value="Fibronectin type III"/>
    <property type="match status" value="1"/>
</dbReference>
<keyword evidence="6" id="KW-0804">Transcription</keyword>
<feature type="compositionally biased region" description="Polar residues" evidence="8">
    <location>
        <begin position="1014"/>
        <end position="1045"/>
    </location>
</feature>
<dbReference type="PANTHER" id="PTHR23210:SF22">
    <property type="entry name" value="ACTIVATING TRANSCRIPTION FACTOR 7-INTERACTING PROTEIN 1"/>
    <property type="match status" value="1"/>
</dbReference>
<feature type="compositionally biased region" description="Basic and acidic residues" evidence="8">
    <location>
        <begin position="501"/>
        <end position="513"/>
    </location>
</feature>
<sequence>MRISQYSPGCSGTHSVDQAGLELRDLPASASQVLELKWFKMDSIEEPQKKVFKARKTMRVSDRQQLDAVHRVKEELLRTDGKLLNGSHENGDLDPTSPLENTDCIQDREEVNGIDGICLESEESKPEWKETPCISNVGVKNKQENLNSEALSPSITSDLASNVTTEPASGTPASDNPGCGTPASDNPGCGTAASDNPASDNPVSDKPAYDNPVSGDLAAGELATRVPAAGASSCEEPPSSDPPFSHPSSSDPSSSDPISGDSVSEEPASDDLVSGDLTSGEPVSGESVSHERASGEPATSELASDETVAGAVASCDLAPGESALDDCTTSGDSPSDDLPSSEESLLRRSVCSRLASSELTPCELSMESATDTVKSRSVPVCEPGPGTDKTEQSSNNSDDCPDENEGDGNLDQIQSKDSLDEGNKVDSNIGEREETLETHSAIISSDLPPENTKKVEEDPIAEPVLEEEAISSSMEVDQSEKDGHKSPAELADAISEEPTEEDRKDAGLDHTDSMETDEIIPILEKLAPTEDELSCFSKTSLLPVETSQDLEDKMEGSFGSPSKQESSENLPKEAFLVLSDEEDISCGKEESEVPAQNKMSSPEGERSEKDSKAEEEERVADEEQPPVRNEFSRRKRSKSEDMDSVQSKRRRYMEEEYEAEFQVKITAKGDINQKLQKVIQWLLQEKLCALQCAVFDKTLADLKTRVEKIECNKRHKAVLTELQAKIARLTKRFGAAKDDLKKRQESPPNPPISPGKPASDINSNNNVAYRNAGTVRQLLESKRNVGEGPPPTFQTPVNTVSSASHATSTAVVSSQPKVQTSATAGSLPAAPLLPAPSTAAVVATTQVPSGAPQPTISLQPLPVILHVPVAVTSQPQLLQSHPGTLVTNQPSGNVEFISVQSQPTVSGLTKNPVSLPPLPNPTKPNIPSVPSPSIQRNSSAAAAPLGTTLAVQAVPTAHSIVQATRTSLPTVGPSGLYSSSSNRGPIQMKIPIPAFSTSSSAEQNSSATSRIVAENQTNKTVDSSVNKKAADSTSQSGKASSNDSSGVIDLTMDDEESGTTQDPKKINPPAASAVSTSQPMSRPLQPILPAPPLQPSGVPTSGPSQATIHVLPPAPTTVNVTHRPVTQVTTRLPVPRAPANHQVVYTTLPAPTTQAPLRGTVMQAPAVRQVNPQNSVTVRVPQTTTYVVNNGLTLGSAGPQLTVHHRPPQVHNEPPRPLHPAPLPEAPQPQRLPPEAASTSLPQKPHLKLARVQSQNGIVLSWSVLEVDRSCAAVDSYHLYAYHEEPSATVPSQWKKIGEVKALPLPMACTLTQFVSGSKYYFAVRAKDIYGRFGPFCDPQSTDVISSSQNS</sequence>
<reference evidence="10 11" key="1">
    <citation type="submission" date="2024-08" db="EMBL/GenBank/DDBJ databases">
        <title>The draft genome of Apodemus speciosus.</title>
        <authorList>
            <person name="Nabeshima K."/>
            <person name="Suzuki S."/>
            <person name="Onuma M."/>
        </authorList>
    </citation>
    <scope>NUCLEOTIDE SEQUENCE [LARGE SCALE GENOMIC DNA]</scope>
    <source>
        <strain evidence="10">IB14-021</strain>
    </source>
</reference>
<feature type="domain" description="Fibronectin type-III" evidence="9">
    <location>
        <begin position="1241"/>
        <end position="1347"/>
    </location>
</feature>
<gene>
    <name evidence="10" type="ORF">APTSU1_000660500</name>
</gene>
<feature type="compositionally biased region" description="Polar residues" evidence="8">
    <location>
        <begin position="193"/>
        <end position="202"/>
    </location>
</feature>
<feature type="region of interest" description="Disordered" evidence="8">
    <location>
        <begin position="151"/>
        <end position="518"/>
    </location>
</feature>
<keyword evidence="7" id="KW-0539">Nucleus</keyword>
<dbReference type="Pfam" id="PF16794">
    <property type="entry name" value="fn3_4"/>
    <property type="match status" value="1"/>
</dbReference>
<evidence type="ECO:0000256" key="6">
    <source>
        <dbReference type="ARBA" id="ARBA00023163"/>
    </source>
</evidence>
<feature type="region of interest" description="Disordered" evidence="8">
    <location>
        <begin position="1197"/>
        <end position="1241"/>
    </location>
</feature>
<evidence type="ECO:0000256" key="8">
    <source>
        <dbReference type="SAM" id="MobiDB-lite"/>
    </source>
</evidence>
<feature type="compositionally biased region" description="Low complexity" evidence="8">
    <location>
        <begin position="246"/>
        <end position="262"/>
    </location>
</feature>
<keyword evidence="11" id="KW-1185">Reference proteome</keyword>
<dbReference type="PANTHER" id="PTHR23210">
    <property type="entry name" value="ACTIVATING TRANSCRIPTION FACTOR 7 INTERACTING PROTEIN"/>
    <property type="match status" value="1"/>
</dbReference>
<feature type="region of interest" description="Disordered" evidence="8">
    <location>
        <begin position="965"/>
        <end position="1106"/>
    </location>
</feature>
<evidence type="ECO:0000256" key="7">
    <source>
        <dbReference type="ARBA" id="ARBA00023242"/>
    </source>
</evidence>
<feature type="compositionally biased region" description="Polar residues" evidence="8">
    <location>
        <begin position="1097"/>
        <end position="1106"/>
    </location>
</feature>
<dbReference type="InterPro" id="IPR056565">
    <property type="entry name" value="Fn3_ATF7IP"/>
</dbReference>
<evidence type="ECO:0000256" key="4">
    <source>
        <dbReference type="ARBA" id="ARBA00023015"/>
    </source>
</evidence>